<dbReference type="PROSITE" id="PS50108">
    <property type="entry name" value="CRIB"/>
    <property type="match status" value="1"/>
</dbReference>
<sequence>MKKGRIRKEDIGGPSNFVHVQHVGFGPKSPPITTQKSLDLGEGHCRKDGKSERFDNGDSSRNVEDEFKVEMRHKCRRQSQIPLHHRSTMAVLPDNTSYSRNSPQENEILNQRERNRIEASLKPTFGSLLNLSFLPLGLGKSSSKSPSVSKTKRMSLLNLTASNLFANPKALEGKRESVHMTGYIRRRSISSPVEDDDVMSVPNGRSNNIGTELSPASSAKASSSSSRVPLAKLGRSKSTMSELSKRPKLRLKIPPPSVPPPVPVVHSAYVENLPSPPPSPVPSPPSTPLTAPVAETIVVLRPRPPNTPPRSRIIPLPSTDSVDSVDPTSPQYLTPAGGSSPQPSESAFPLLSPTLPPTITPLYTSQRVPGTPPIWPLQPTWPPPITMQQKEATIPEIPSPSKDEMETTEYEPVVGIVDSFISENGNSLLSHAPIVSPEVSEPEEVAKSWHANYNPVNAANIERLSCILRDSIQYKEWPSIAQKLFQSVPSPENDSNDQCERVNEIYGSILTKTLEMWVEMAGDHATVDTLAKTLSDVNPLAAGLASQVNLNEI</sequence>
<protein>
    <recommendedName>
        <fullName evidence="2">CRIB domain-containing protein</fullName>
    </recommendedName>
</protein>
<organism evidence="3 4">
    <name type="scientific">Orchesella dallaii</name>
    <dbReference type="NCBI Taxonomy" id="48710"/>
    <lineage>
        <taxon>Eukaryota</taxon>
        <taxon>Metazoa</taxon>
        <taxon>Ecdysozoa</taxon>
        <taxon>Arthropoda</taxon>
        <taxon>Hexapoda</taxon>
        <taxon>Collembola</taxon>
        <taxon>Entomobryomorpha</taxon>
        <taxon>Entomobryoidea</taxon>
        <taxon>Orchesellidae</taxon>
        <taxon>Orchesellinae</taxon>
        <taxon>Orchesella</taxon>
    </lineage>
</organism>
<proteinExistence type="predicted"/>
<name>A0ABP1RNF9_9HEXA</name>
<dbReference type="InterPro" id="IPR000095">
    <property type="entry name" value="CRIB_dom"/>
</dbReference>
<feature type="domain" description="CRIB" evidence="2">
    <location>
        <begin position="11"/>
        <end position="24"/>
    </location>
</feature>
<accession>A0ABP1RNF9</accession>
<gene>
    <name evidence="3" type="ORF">ODALV1_LOCUS24185</name>
</gene>
<reference evidence="3 4" key="1">
    <citation type="submission" date="2024-08" db="EMBL/GenBank/DDBJ databases">
        <authorList>
            <person name="Cucini C."/>
            <person name="Frati F."/>
        </authorList>
    </citation>
    <scope>NUCLEOTIDE SEQUENCE [LARGE SCALE GENOMIC DNA]</scope>
</reference>
<feature type="region of interest" description="Disordered" evidence="1">
    <location>
        <begin position="301"/>
        <end position="347"/>
    </location>
</feature>
<keyword evidence="4" id="KW-1185">Reference proteome</keyword>
<evidence type="ECO:0000256" key="1">
    <source>
        <dbReference type="SAM" id="MobiDB-lite"/>
    </source>
</evidence>
<feature type="compositionally biased region" description="Low complexity" evidence="1">
    <location>
        <begin position="214"/>
        <end position="226"/>
    </location>
</feature>
<evidence type="ECO:0000259" key="2">
    <source>
        <dbReference type="PROSITE" id="PS50108"/>
    </source>
</evidence>
<feature type="region of interest" description="Disordered" evidence="1">
    <location>
        <begin position="24"/>
        <end position="60"/>
    </location>
</feature>
<dbReference type="EMBL" id="CAXLJM020000088">
    <property type="protein sequence ID" value="CAL8131448.1"/>
    <property type="molecule type" value="Genomic_DNA"/>
</dbReference>
<feature type="compositionally biased region" description="Low complexity" evidence="1">
    <location>
        <begin position="309"/>
        <end position="330"/>
    </location>
</feature>
<dbReference type="InterPro" id="IPR036936">
    <property type="entry name" value="CRIB_dom_sf"/>
</dbReference>
<evidence type="ECO:0000313" key="3">
    <source>
        <dbReference type="EMBL" id="CAL8131448.1"/>
    </source>
</evidence>
<dbReference type="Proteomes" id="UP001642540">
    <property type="component" value="Unassembled WGS sequence"/>
</dbReference>
<evidence type="ECO:0000313" key="4">
    <source>
        <dbReference type="Proteomes" id="UP001642540"/>
    </source>
</evidence>
<dbReference type="Gene3D" id="3.90.810.10">
    <property type="entry name" value="CRIB domain"/>
    <property type="match status" value="1"/>
</dbReference>
<comment type="caution">
    <text evidence="3">The sequence shown here is derived from an EMBL/GenBank/DDBJ whole genome shotgun (WGS) entry which is preliminary data.</text>
</comment>
<feature type="compositionally biased region" description="Basic and acidic residues" evidence="1">
    <location>
        <begin position="39"/>
        <end position="60"/>
    </location>
</feature>
<feature type="region of interest" description="Disordered" evidence="1">
    <location>
        <begin position="189"/>
        <end position="255"/>
    </location>
</feature>